<evidence type="ECO:0000256" key="1">
    <source>
        <dbReference type="SAM" id="MobiDB-lite"/>
    </source>
</evidence>
<feature type="region of interest" description="Disordered" evidence="1">
    <location>
        <begin position="32"/>
        <end position="66"/>
    </location>
</feature>
<evidence type="ECO:0000313" key="3">
    <source>
        <dbReference type="Proteomes" id="UP001497516"/>
    </source>
</evidence>
<sequence length="84" mass="9126">MKKKTEGKGSSAKTLPASRLSLPALSSAALVSPRRAAQVSPRHASQVFPRRAALYPQQPAINTTGDRALDRALHRSNQRSWPPQ</sequence>
<dbReference type="EMBL" id="OZ034815">
    <property type="protein sequence ID" value="CAL1371868.1"/>
    <property type="molecule type" value="Genomic_DNA"/>
</dbReference>
<name>A0AAV2DDA3_9ROSI</name>
<keyword evidence="3" id="KW-1185">Reference proteome</keyword>
<gene>
    <name evidence="2" type="ORF">LTRI10_LOCUS13907</name>
</gene>
<reference evidence="2 3" key="1">
    <citation type="submission" date="2024-04" db="EMBL/GenBank/DDBJ databases">
        <authorList>
            <person name="Fracassetti M."/>
        </authorList>
    </citation>
    <scope>NUCLEOTIDE SEQUENCE [LARGE SCALE GENOMIC DNA]</scope>
</reference>
<dbReference type="AlphaFoldDB" id="A0AAV2DDA3"/>
<evidence type="ECO:0000313" key="2">
    <source>
        <dbReference type="EMBL" id="CAL1371868.1"/>
    </source>
</evidence>
<proteinExistence type="predicted"/>
<accession>A0AAV2DDA3</accession>
<dbReference type="Proteomes" id="UP001497516">
    <property type="component" value="Chromosome 2"/>
</dbReference>
<protein>
    <submittedName>
        <fullName evidence="2">Uncharacterized protein</fullName>
    </submittedName>
</protein>
<organism evidence="2 3">
    <name type="scientific">Linum trigynum</name>
    <dbReference type="NCBI Taxonomy" id="586398"/>
    <lineage>
        <taxon>Eukaryota</taxon>
        <taxon>Viridiplantae</taxon>
        <taxon>Streptophyta</taxon>
        <taxon>Embryophyta</taxon>
        <taxon>Tracheophyta</taxon>
        <taxon>Spermatophyta</taxon>
        <taxon>Magnoliopsida</taxon>
        <taxon>eudicotyledons</taxon>
        <taxon>Gunneridae</taxon>
        <taxon>Pentapetalae</taxon>
        <taxon>rosids</taxon>
        <taxon>fabids</taxon>
        <taxon>Malpighiales</taxon>
        <taxon>Linaceae</taxon>
        <taxon>Linum</taxon>
    </lineage>
</organism>